<dbReference type="AlphaFoldDB" id="A0A518ATA4"/>
<accession>A0A518ATA4</accession>
<evidence type="ECO:0000313" key="2">
    <source>
        <dbReference type="Proteomes" id="UP000315750"/>
    </source>
</evidence>
<sequence length="78" mass="8443">MVVRSSAMVADGGFYDWYSGGCGADSLCAVYAFWDFSGTRLALLKASHQLLDSPWFAEHRSGSQLFGGLFAVGSRKVE</sequence>
<gene>
    <name evidence="1" type="ORF">Pan181_41750</name>
</gene>
<dbReference type="Proteomes" id="UP000315750">
    <property type="component" value="Chromosome"/>
</dbReference>
<organism evidence="1 2">
    <name type="scientific">Aeoliella mucimassa</name>
    <dbReference type="NCBI Taxonomy" id="2527972"/>
    <lineage>
        <taxon>Bacteria</taxon>
        <taxon>Pseudomonadati</taxon>
        <taxon>Planctomycetota</taxon>
        <taxon>Planctomycetia</taxon>
        <taxon>Pirellulales</taxon>
        <taxon>Lacipirellulaceae</taxon>
        <taxon>Aeoliella</taxon>
    </lineage>
</organism>
<protein>
    <submittedName>
        <fullName evidence="1">Uncharacterized protein</fullName>
    </submittedName>
</protein>
<proteinExistence type="predicted"/>
<dbReference type="EMBL" id="CP036278">
    <property type="protein sequence ID" value="QDU57951.1"/>
    <property type="molecule type" value="Genomic_DNA"/>
</dbReference>
<dbReference type="KEGG" id="amuc:Pan181_41750"/>
<evidence type="ECO:0000313" key="1">
    <source>
        <dbReference type="EMBL" id="QDU57951.1"/>
    </source>
</evidence>
<reference evidence="1 2" key="1">
    <citation type="submission" date="2019-02" db="EMBL/GenBank/DDBJ databases">
        <title>Deep-cultivation of Planctomycetes and their phenomic and genomic characterization uncovers novel biology.</title>
        <authorList>
            <person name="Wiegand S."/>
            <person name="Jogler M."/>
            <person name="Boedeker C."/>
            <person name="Pinto D."/>
            <person name="Vollmers J."/>
            <person name="Rivas-Marin E."/>
            <person name="Kohn T."/>
            <person name="Peeters S.H."/>
            <person name="Heuer A."/>
            <person name="Rast P."/>
            <person name="Oberbeckmann S."/>
            <person name="Bunk B."/>
            <person name="Jeske O."/>
            <person name="Meyerdierks A."/>
            <person name="Storesund J.E."/>
            <person name="Kallscheuer N."/>
            <person name="Luecker S."/>
            <person name="Lage O.M."/>
            <person name="Pohl T."/>
            <person name="Merkel B.J."/>
            <person name="Hornburger P."/>
            <person name="Mueller R.-W."/>
            <person name="Bruemmer F."/>
            <person name="Labrenz M."/>
            <person name="Spormann A.M."/>
            <person name="Op den Camp H."/>
            <person name="Overmann J."/>
            <person name="Amann R."/>
            <person name="Jetten M.S.M."/>
            <person name="Mascher T."/>
            <person name="Medema M.H."/>
            <person name="Devos D.P."/>
            <person name="Kaster A.-K."/>
            <person name="Ovreas L."/>
            <person name="Rohde M."/>
            <person name="Galperin M.Y."/>
            <person name="Jogler C."/>
        </authorList>
    </citation>
    <scope>NUCLEOTIDE SEQUENCE [LARGE SCALE GENOMIC DNA]</scope>
    <source>
        <strain evidence="1 2">Pan181</strain>
    </source>
</reference>
<keyword evidence="2" id="KW-1185">Reference proteome</keyword>
<name>A0A518ATA4_9BACT</name>